<evidence type="ECO:0000259" key="10">
    <source>
        <dbReference type="Pfam" id="PF00561"/>
    </source>
</evidence>
<dbReference type="InterPro" id="IPR029058">
    <property type="entry name" value="AB_hydrolase_fold"/>
</dbReference>
<reference evidence="11 12" key="1">
    <citation type="submission" date="2020-01" db="EMBL/GenBank/DDBJ databases">
        <title>Kibdelosporangium persica a novel Actinomycetes from a hot desert in Iran.</title>
        <authorList>
            <person name="Safaei N."/>
            <person name="Zaburannyi N."/>
            <person name="Mueller R."/>
            <person name="Wink J."/>
        </authorList>
    </citation>
    <scope>NUCLEOTIDE SEQUENCE [LARGE SCALE GENOMIC DNA]</scope>
    <source>
        <strain evidence="11 12">4NS15</strain>
    </source>
</reference>
<evidence type="ECO:0000256" key="9">
    <source>
        <dbReference type="RuleBase" id="RU003421"/>
    </source>
</evidence>
<gene>
    <name evidence="11" type="ORF">GC106_62840</name>
</gene>
<evidence type="ECO:0000256" key="3">
    <source>
        <dbReference type="ARBA" id="ARBA00010088"/>
    </source>
</evidence>
<evidence type="ECO:0000313" key="12">
    <source>
        <dbReference type="Proteomes" id="UP000763557"/>
    </source>
</evidence>
<dbReference type="RefSeq" id="WP_173138746.1">
    <property type="nucleotide sequence ID" value="NZ_CBCSGW010000053.1"/>
</dbReference>
<comment type="catalytic activity">
    <reaction evidence="1 8 9">
        <text>Release of N-terminal proline from a peptide.</text>
        <dbReference type="EC" id="3.4.11.5"/>
    </reaction>
</comment>
<evidence type="ECO:0000256" key="1">
    <source>
        <dbReference type="ARBA" id="ARBA00001585"/>
    </source>
</evidence>
<protein>
    <recommendedName>
        <fullName evidence="8 9">Proline iminopeptidase</fullName>
        <shortName evidence="8">PIP</shortName>
        <ecNumber evidence="8 9">3.4.11.5</ecNumber>
    </recommendedName>
    <alternativeName>
        <fullName evidence="8">Prolyl aminopeptidase</fullName>
    </alternativeName>
</protein>
<evidence type="ECO:0000256" key="5">
    <source>
        <dbReference type="ARBA" id="ARBA00022490"/>
    </source>
</evidence>
<proteinExistence type="inferred from homology"/>
<sequence length="321" mass="35677">MRAFYPAITPYDSGMLDVGDGHQVYWEVSGNPDGKPAVVLHGGPGAGTNPAQRRHFDPERYRIVLFDQRGSGKSTPHVSSPEHDLKTNTTWHLVADMEQLREHLGIDRWLLFGGSWGVTLALAYAQTYPERVTEMVLRGVFTLRQSELDWLYRGGAGNVFPEAWAEFIRLVPDGEDPLTAYHRLVFSDDPEVSHEAAMAWSRWEGATVSTQTSMLTSYTEEEFAVAFARIAVHYFVNRGWLEEGQLIRDAGKLRDIPAVIVNGRYDMVTPIVTAYELGRAWPGCEGYVIHTAGHAVADPGIAQQLLLATDKFAGKGQSSDE</sequence>
<dbReference type="InterPro" id="IPR000073">
    <property type="entry name" value="AB_hydrolase_1"/>
</dbReference>
<dbReference type="EMBL" id="JAAATY010000024">
    <property type="protein sequence ID" value="NRN69028.1"/>
    <property type="molecule type" value="Genomic_DNA"/>
</dbReference>
<evidence type="ECO:0000256" key="7">
    <source>
        <dbReference type="ARBA" id="ARBA00022801"/>
    </source>
</evidence>
<dbReference type="PIRSF" id="PIRSF006431">
    <property type="entry name" value="Pept_S33"/>
    <property type="match status" value="1"/>
</dbReference>
<evidence type="ECO:0000256" key="4">
    <source>
        <dbReference type="ARBA" id="ARBA00022438"/>
    </source>
</evidence>
<keyword evidence="6 8" id="KW-0645">Protease</keyword>
<dbReference type="InterPro" id="IPR005944">
    <property type="entry name" value="Pro_iminopeptidase"/>
</dbReference>
<keyword evidence="5 8" id="KW-0963">Cytoplasm</keyword>
<keyword evidence="12" id="KW-1185">Reference proteome</keyword>
<evidence type="ECO:0000256" key="2">
    <source>
        <dbReference type="ARBA" id="ARBA00004496"/>
    </source>
</evidence>
<accession>A0ABX2FDY1</accession>
<dbReference type="PANTHER" id="PTHR43722:SF1">
    <property type="entry name" value="PROLINE IMINOPEPTIDASE"/>
    <property type="match status" value="1"/>
</dbReference>
<dbReference type="Proteomes" id="UP000763557">
    <property type="component" value="Unassembled WGS sequence"/>
</dbReference>
<dbReference type="Pfam" id="PF00561">
    <property type="entry name" value="Abhydrolase_1"/>
    <property type="match status" value="1"/>
</dbReference>
<dbReference type="NCBIfam" id="TIGR01249">
    <property type="entry name" value="pro_imino_pep_1"/>
    <property type="match status" value="1"/>
</dbReference>
<comment type="similarity">
    <text evidence="3 8 9">Belongs to the peptidase S33 family.</text>
</comment>
<keyword evidence="4 8" id="KW-0031">Aminopeptidase</keyword>
<evidence type="ECO:0000313" key="11">
    <source>
        <dbReference type="EMBL" id="NRN69028.1"/>
    </source>
</evidence>
<dbReference type="PRINTS" id="PR00793">
    <property type="entry name" value="PROAMNOPTASE"/>
</dbReference>
<feature type="domain" description="AB hydrolase-1" evidence="10">
    <location>
        <begin position="38"/>
        <end position="296"/>
    </location>
</feature>
<organism evidence="11 12">
    <name type="scientific">Kibdelosporangium persicum</name>
    <dbReference type="NCBI Taxonomy" id="2698649"/>
    <lineage>
        <taxon>Bacteria</taxon>
        <taxon>Bacillati</taxon>
        <taxon>Actinomycetota</taxon>
        <taxon>Actinomycetes</taxon>
        <taxon>Pseudonocardiales</taxon>
        <taxon>Pseudonocardiaceae</taxon>
        <taxon>Kibdelosporangium</taxon>
    </lineage>
</organism>
<dbReference type="PRINTS" id="PR00111">
    <property type="entry name" value="ABHYDROLASE"/>
</dbReference>
<evidence type="ECO:0000256" key="8">
    <source>
        <dbReference type="PIRNR" id="PIRNR006431"/>
    </source>
</evidence>
<evidence type="ECO:0000256" key="6">
    <source>
        <dbReference type="ARBA" id="ARBA00022670"/>
    </source>
</evidence>
<dbReference type="PANTHER" id="PTHR43722">
    <property type="entry name" value="PROLINE IMINOPEPTIDASE"/>
    <property type="match status" value="1"/>
</dbReference>
<keyword evidence="7 8" id="KW-0378">Hydrolase</keyword>
<comment type="caution">
    <text evidence="11">The sequence shown here is derived from an EMBL/GenBank/DDBJ whole genome shotgun (WGS) entry which is preliminary data.</text>
</comment>
<dbReference type="SUPFAM" id="SSF53474">
    <property type="entry name" value="alpha/beta-Hydrolases"/>
    <property type="match status" value="1"/>
</dbReference>
<dbReference type="InterPro" id="IPR002410">
    <property type="entry name" value="Peptidase_S33"/>
</dbReference>
<dbReference type="EC" id="3.4.11.5" evidence="8 9"/>
<comment type="subcellular location">
    <subcellularLocation>
        <location evidence="2 8">Cytoplasm</location>
    </subcellularLocation>
</comment>
<dbReference type="Gene3D" id="3.40.50.1820">
    <property type="entry name" value="alpha/beta hydrolase"/>
    <property type="match status" value="1"/>
</dbReference>
<name>A0ABX2FDY1_9PSEU</name>